<evidence type="ECO:0000313" key="1">
    <source>
        <dbReference type="EMBL" id="KAE9597954.1"/>
    </source>
</evidence>
<dbReference type="Proteomes" id="UP000447434">
    <property type="component" value="Chromosome 16"/>
</dbReference>
<evidence type="ECO:0000313" key="2">
    <source>
        <dbReference type="Proteomes" id="UP000447434"/>
    </source>
</evidence>
<protein>
    <submittedName>
        <fullName evidence="1">Putative 2-succinyl-5-enolpyruvyl-6-hydroxy-3-cyclohexene-1-carboxylic-acid synthase</fullName>
    </submittedName>
</protein>
<proteinExistence type="predicted"/>
<dbReference type="OrthoDB" id="1431770at2759"/>
<dbReference type="InterPro" id="IPR044250">
    <property type="entry name" value="MenF-like"/>
</dbReference>
<dbReference type="GO" id="GO:0009536">
    <property type="term" value="C:plastid"/>
    <property type="evidence" value="ECO:0007669"/>
    <property type="project" value="TreeGrafter"/>
</dbReference>
<comment type="caution">
    <text evidence="1">The sequence shown here is derived from an EMBL/GenBank/DDBJ whole genome shotgun (WGS) entry which is preliminary data.</text>
</comment>
<organism evidence="1 2">
    <name type="scientific">Lupinus albus</name>
    <name type="common">White lupine</name>
    <name type="synonym">Lupinus termis</name>
    <dbReference type="NCBI Taxonomy" id="3870"/>
    <lineage>
        <taxon>Eukaryota</taxon>
        <taxon>Viridiplantae</taxon>
        <taxon>Streptophyta</taxon>
        <taxon>Embryophyta</taxon>
        <taxon>Tracheophyta</taxon>
        <taxon>Spermatophyta</taxon>
        <taxon>Magnoliopsida</taxon>
        <taxon>eudicotyledons</taxon>
        <taxon>Gunneridae</taxon>
        <taxon>Pentapetalae</taxon>
        <taxon>rosids</taxon>
        <taxon>fabids</taxon>
        <taxon>Fabales</taxon>
        <taxon>Fabaceae</taxon>
        <taxon>Papilionoideae</taxon>
        <taxon>50 kb inversion clade</taxon>
        <taxon>genistoids sensu lato</taxon>
        <taxon>core genistoids</taxon>
        <taxon>Genisteae</taxon>
        <taxon>Lupinus</taxon>
    </lineage>
</organism>
<dbReference type="AlphaFoldDB" id="A0A6A4PAQ5"/>
<gene>
    <name evidence="1" type="ORF">Lalb_Chr16g0392031</name>
</gene>
<dbReference type="GO" id="GO:0008909">
    <property type="term" value="F:isochorismate synthase activity"/>
    <property type="evidence" value="ECO:0007669"/>
    <property type="project" value="InterPro"/>
</dbReference>
<name>A0A6A4PAQ5_LUPAL</name>
<accession>A0A6A4PAQ5</accession>
<dbReference type="PANTHER" id="PTHR47253:SF6">
    <property type="entry name" value="OS02G0581400 PROTEIN"/>
    <property type="match status" value="1"/>
</dbReference>
<dbReference type="PANTHER" id="PTHR47253">
    <property type="match status" value="1"/>
</dbReference>
<dbReference type="EMBL" id="WOCE01000016">
    <property type="protein sequence ID" value="KAE9597954.1"/>
    <property type="molecule type" value="Genomic_DNA"/>
</dbReference>
<reference evidence="2" key="1">
    <citation type="journal article" date="2020" name="Nat. Commun.">
        <title>Genome sequence of the cluster root forming white lupin.</title>
        <authorList>
            <person name="Hufnagel B."/>
            <person name="Marques A."/>
            <person name="Soriano A."/>
            <person name="Marques L."/>
            <person name="Divol F."/>
            <person name="Doumas P."/>
            <person name="Sallet E."/>
            <person name="Mancinotti D."/>
            <person name="Carrere S."/>
            <person name="Marande W."/>
            <person name="Arribat S."/>
            <person name="Keller J."/>
            <person name="Huneau C."/>
            <person name="Blein T."/>
            <person name="Aime D."/>
            <person name="Laguerre M."/>
            <person name="Taylor J."/>
            <person name="Schubert V."/>
            <person name="Nelson M."/>
            <person name="Geu-Flores F."/>
            <person name="Crespi M."/>
            <person name="Gallardo-Guerrero K."/>
            <person name="Delaux P.-M."/>
            <person name="Salse J."/>
            <person name="Berges H."/>
            <person name="Guyot R."/>
            <person name="Gouzy J."/>
            <person name="Peret B."/>
        </authorList>
    </citation>
    <scope>NUCLEOTIDE SEQUENCE [LARGE SCALE GENOMIC DNA]</scope>
    <source>
        <strain evidence="2">cv. Amiga</strain>
    </source>
</reference>
<keyword evidence="2" id="KW-1185">Reference proteome</keyword>
<sequence length="276" mass="30831">MISLMHALPFQSLRLCNSATSFFLLPPPSLAGARRLSPTVHVTGRGGVRFHGPLLLTTDIDQNEVVFENCVTRNLPPALTLEEGLEKIKEAIQLLKSSPSPSSTGFLRFQVAVPPSPKALSWFCCQPESSGVFPLIFVSKNMDNPTFKALHVNGSRGVFGIGTAVSFAHSSPRKQSLIRRFVRFSRTGSHCKGRRNTGWREEQHPLPKRVIAQLPIHVVVSTKNHRAYTTSPNTFHSHCHTLFPHHLFTLFNHQLHFIPITNHSSFLAQHVNILFL</sequence>
<dbReference type="GO" id="GO:0042372">
    <property type="term" value="P:phylloquinone biosynthetic process"/>
    <property type="evidence" value="ECO:0007669"/>
    <property type="project" value="TreeGrafter"/>
</dbReference>